<dbReference type="Proteomes" id="UP000295438">
    <property type="component" value="Unassembled WGS sequence"/>
</dbReference>
<proteinExistence type="predicted"/>
<evidence type="ECO:0000256" key="1">
    <source>
        <dbReference type="SAM" id="SignalP"/>
    </source>
</evidence>
<dbReference type="EMBL" id="SMUW01000033">
    <property type="protein sequence ID" value="TDK44773.1"/>
    <property type="molecule type" value="Genomic_DNA"/>
</dbReference>
<feature type="signal peptide" evidence="1">
    <location>
        <begin position="1"/>
        <end position="22"/>
    </location>
</feature>
<name>A0A4R5UZC2_9BACT</name>
<evidence type="ECO:0000313" key="3">
    <source>
        <dbReference type="Proteomes" id="UP000295438"/>
    </source>
</evidence>
<reference evidence="2 3" key="1">
    <citation type="submission" date="2019-03" db="EMBL/GenBank/DDBJ databases">
        <title>Algoriphagus aquimaris sp. nov., isolated form marine sediment in Pohang, Korea.</title>
        <authorList>
            <person name="Kim J."/>
            <person name="Yoon S.-H."/>
            <person name="Lee S.-S."/>
        </authorList>
    </citation>
    <scope>NUCLEOTIDE SEQUENCE [LARGE SCALE GENOMIC DNA]</scope>
    <source>
        <strain evidence="2 3">F21</strain>
    </source>
</reference>
<feature type="chain" id="PRO_5020838847" evidence="1">
    <location>
        <begin position="23"/>
        <end position="472"/>
    </location>
</feature>
<sequence length="472" mass="49666">MKNNFPKIITMLSLLVVSWACDNGFADIDVIDTPPKITLGSISSGLTEGEDFRISVTLDDGTDEGAISSLASLDYTITSGGATVTSGSEALSGDQQTVTISVPGGFDAGTYNFDVVVSDTNGNTATDNVTFEVASAQPDFDITGTWVVEPVAASLAVGPSPGSTEWFAIDGAGVTARACFYDDTYTFGADGSFVIDLGDQTWLETWQGVDSDRCGTPVAPYDGGTYQYTYTGTSLTVIGEGAYLGLSKVNNAGEVSQGAAIPDQITYTIVDPVVDGNTRRMTLRIEAGSGVWWDFKLISGEIDNGGGESASIFGNWKMEPIAGAFGVGPSAGSTEFFANSADDVTTRACFFDDVYTFAEDGTYSYDLGDQTWLETWQGVAEDGCGAPVAPHDGSGDYTFTFDGSSLKLIGEGAHLALSKVINGAELSTAGVEVPADVTYQVASLTETDGVKRMTLHIEIQDGIWWTFKLISE</sequence>
<keyword evidence="1" id="KW-0732">Signal</keyword>
<protein>
    <submittedName>
        <fullName evidence="2">Uncharacterized protein</fullName>
    </submittedName>
</protein>
<accession>A0A4R5UZC2</accession>
<dbReference type="AlphaFoldDB" id="A0A4R5UZC2"/>
<dbReference type="Gene3D" id="2.60.40.4140">
    <property type="match status" value="1"/>
</dbReference>
<dbReference type="RefSeq" id="WP_133390673.1">
    <property type="nucleotide sequence ID" value="NZ_SMUW01000033.1"/>
</dbReference>
<keyword evidence="3" id="KW-1185">Reference proteome</keyword>
<evidence type="ECO:0000313" key="2">
    <source>
        <dbReference type="EMBL" id="TDK44773.1"/>
    </source>
</evidence>
<comment type="caution">
    <text evidence="2">The sequence shown here is derived from an EMBL/GenBank/DDBJ whole genome shotgun (WGS) entry which is preliminary data.</text>
</comment>
<organism evidence="2 3">
    <name type="scientific">Algoriphagus formosus</name>
    <dbReference type="NCBI Taxonomy" id="2007308"/>
    <lineage>
        <taxon>Bacteria</taxon>
        <taxon>Pseudomonadati</taxon>
        <taxon>Bacteroidota</taxon>
        <taxon>Cytophagia</taxon>
        <taxon>Cytophagales</taxon>
        <taxon>Cyclobacteriaceae</taxon>
        <taxon>Algoriphagus</taxon>
    </lineage>
</organism>
<gene>
    <name evidence="2" type="ORF">E1898_09355</name>
</gene>